<organism evidence="1 2">
    <name type="scientific">Eretmocerus hayati</name>
    <dbReference type="NCBI Taxonomy" id="131215"/>
    <lineage>
        <taxon>Eukaryota</taxon>
        <taxon>Metazoa</taxon>
        <taxon>Ecdysozoa</taxon>
        <taxon>Arthropoda</taxon>
        <taxon>Hexapoda</taxon>
        <taxon>Insecta</taxon>
        <taxon>Pterygota</taxon>
        <taxon>Neoptera</taxon>
        <taxon>Endopterygota</taxon>
        <taxon>Hymenoptera</taxon>
        <taxon>Apocrita</taxon>
        <taxon>Proctotrupomorpha</taxon>
        <taxon>Chalcidoidea</taxon>
        <taxon>Aphelinidae</taxon>
        <taxon>Aphelininae</taxon>
        <taxon>Eretmocerus</taxon>
    </lineage>
</organism>
<evidence type="ECO:0000313" key="1">
    <source>
        <dbReference type="EMBL" id="KAJ8673388.1"/>
    </source>
</evidence>
<proteinExistence type="predicted"/>
<accession>A0ACC2NQC5</accession>
<dbReference type="Proteomes" id="UP001239111">
    <property type="component" value="Chromosome 3"/>
</dbReference>
<sequence length="310" mass="35264">MSVVQFRDLKAVRLFLNLGIDLKKCEKSDPPILQRAAKNRCTEVLDYLLSRRILDPSNADENTVTALYVAAESVNPRAMELLLEAGAKVDPVNHRDGFTPLHQALSLATVRWYSSKIEDEIAHCIELLLSYGADVEAEMYGGNELETSEDGGVVQYRLDYSKICGAPLKVLLSHVNLLLSQGRRVDTKLYQEMKNYDEACQNELETLKTEILGEPVSLYHVLTGGFCKFYTRYSGVMQNIQDCEHVSKLKDRFPIYGRRVVKYIDHQILMEKAAGKLSRLLGLQKECFHLIIEKIILMLHKRDMQVLSIL</sequence>
<dbReference type="EMBL" id="CM056743">
    <property type="protein sequence ID" value="KAJ8673388.1"/>
    <property type="molecule type" value="Genomic_DNA"/>
</dbReference>
<protein>
    <submittedName>
        <fullName evidence="1">Uncharacterized protein</fullName>
    </submittedName>
</protein>
<evidence type="ECO:0000313" key="2">
    <source>
        <dbReference type="Proteomes" id="UP001239111"/>
    </source>
</evidence>
<comment type="caution">
    <text evidence="1">The sequence shown here is derived from an EMBL/GenBank/DDBJ whole genome shotgun (WGS) entry which is preliminary data.</text>
</comment>
<reference evidence="1" key="1">
    <citation type="submission" date="2023-04" db="EMBL/GenBank/DDBJ databases">
        <title>A chromosome-level genome assembly of the parasitoid wasp Eretmocerus hayati.</title>
        <authorList>
            <person name="Zhong Y."/>
            <person name="Liu S."/>
            <person name="Liu Y."/>
        </authorList>
    </citation>
    <scope>NUCLEOTIDE SEQUENCE</scope>
    <source>
        <strain evidence="1">ZJU_SS_LIU_2023</strain>
    </source>
</reference>
<name>A0ACC2NQC5_9HYME</name>
<keyword evidence="2" id="KW-1185">Reference proteome</keyword>
<gene>
    <name evidence="1" type="ORF">QAD02_004650</name>
</gene>